<dbReference type="SFLD" id="SFLDS00019">
    <property type="entry name" value="Glutathione_Transferase_(cytos"/>
    <property type="match status" value="1"/>
</dbReference>
<feature type="domain" description="GST C-terminal" evidence="5">
    <location>
        <begin position="90"/>
        <end position="212"/>
    </location>
</feature>
<dbReference type="SUPFAM" id="SSF47616">
    <property type="entry name" value="GST C-terminal domain-like"/>
    <property type="match status" value="1"/>
</dbReference>
<proteinExistence type="inferred from homology"/>
<dbReference type="InterPro" id="IPR004046">
    <property type="entry name" value="GST_C"/>
</dbReference>
<feature type="domain" description="GST N-terminal" evidence="4">
    <location>
        <begin position="4"/>
        <end position="88"/>
    </location>
</feature>
<dbReference type="Pfam" id="PF14497">
    <property type="entry name" value="GST_C_3"/>
    <property type="match status" value="1"/>
</dbReference>
<evidence type="ECO:0000259" key="4">
    <source>
        <dbReference type="PROSITE" id="PS50404"/>
    </source>
</evidence>
<evidence type="ECO:0000259" key="5">
    <source>
        <dbReference type="PROSITE" id="PS50405"/>
    </source>
</evidence>
<dbReference type="GO" id="GO:0006749">
    <property type="term" value="P:glutathione metabolic process"/>
    <property type="evidence" value="ECO:0007669"/>
    <property type="project" value="TreeGrafter"/>
</dbReference>
<accession>A0A1D2M787</accession>
<dbReference type="InterPro" id="IPR040079">
    <property type="entry name" value="Glutathione_S-Trfase"/>
</dbReference>
<dbReference type="EMBL" id="LJIJ01003142">
    <property type="protein sequence ID" value="ODM88826.1"/>
    <property type="molecule type" value="Genomic_DNA"/>
</dbReference>
<dbReference type="InterPro" id="IPR004045">
    <property type="entry name" value="Glutathione_S-Trfase_N"/>
</dbReference>
<dbReference type="Gene3D" id="1.20.1050.10">
    <property type="match status" value="1"/>
</dbReference>
<dbReference type="PANTHER" id="PTHR11571:SF150">
    <property type="entry name" value="GLUTATHIONE S-TRANSFERASE"/>
    <property type="match status" value="1"/>
</dbReference>
<dbReference type="SFLD" id="SFLDG00363">
    <property type="entry name" value="AMPS_(cytGST):_Alpha-__Mu-__Pi"/>
    <property type="match status" value="1"/>
</dbReference>
<keyword evidence="6" id="KW-0808">Transferase</keyword>
<name>A0A1D2M787_ORCCI</name>
<dbReference type="GO" id="GO:0004364">
    <property type="term" value="F:glutathione transferase activity"/>
    <property type="evidence" value="ECO:0007669"/>
    <property type="project" value="UniProtKB-EC"/>
</dbReference>
<comment type="caution">
    <text evidence="6">The sequence shown here is derived from an EMBL/GenBank/DDBJ whole genome shotgun (WGS) entry which is preliminary data.</text>
</comment>
<evidence type="ECO:0000313" key="7">
    <source>
        <dbReference type="Proteomes" id="UP000094527"/>
    </source>
</evidence>
<dbReference type="STRING" id="48709.A0A1D2M787"/>
<reference evidence="6 7" key="1">
    <citation type="journal article" date="2016" name="Genome Biol. Evol.">
        <title>Gene Family Evolution Reflects Adaptation to Soil Environmental Stressors in the Genome of the Collembolan Orchesella cincta.</title>
        <authorList>
            <person name="Faddeeva-Vakhrusheva A."/>
            <person name="Derks M.F."/>
            <person name="Anvar S.Y."/>
            <person name="Agamennone V."/>
            <person name="Suring W."/>
            <person name="Smit S."/>
            <person name="van Straalen N.M."/>
            <person name="Roelofs D."/>
        </authorList>
    </citation>
    <scope>NUCLEOTIDE SEQUENCE [LARGE SCALE GENOMIC DNA]</scope>
    <source>
        <tissue evidence="6">Mixed pool</tissue>
    </source>
</reference>
<dbReference type="Proteomes" id="UP000094527">
    <property type="component" value="Unassembled WGS sequence"/>
</dbReference>
<dbReference type="FunFam" id="1.20.1050.10:FF:000030">
    <property type="entry name" value="Glutathione S-transferase S1"/>
    <property type="match status" value="1"/>
</dbReference>
<evidence type="ECO:0000313" key="6">
    <source>
        <dbReference type="EMBL" id="ODM88826.1"/>
    </source>
</evidence>
<organism evidence="6 7">
    <name type="scientific">Orchesella cincta</name>
    <name type="common">Springtail</name>
    <name type="synonym">Podura cincta</name>
    <dbReference type="NCBI Taxonomy" id="48709"/>
    <lineage>
        <taxon>Eukaryota</taxon>
        <taxon>Metazoa</taxon>
        <taxon>Ecdysozoa</taxon>
        <taxon>Arthropoda</taxon>
        <taxon>Hexapoda</taxon>
        <taxon>Collembola</taxon>
        <taxon>Entomobryomorpha</taxon>
        <taxon>Entomobryoidea</taxon>
        <taxon>Orchesellidae</taxon>
        <taxon>Orchesellinae</taxon>
        <taxon>Orchesella</taxon>
    </lineage>
</organism>
<keyword evidence="7" id="KW-1185">Reference proteome</keyword>
<comment type="similarity">
    <text evidence="2">Belongs to the GST superfamily. Sigma family.</text>
</comment>
<dbReference type="InterPro" id="IPR010987">
    <property type="entry name" value="Glutathione-S-Trfase_C-like"/>
</dbReference>
<dbReference type="PANTHER" id="PTHR11571">
    <property type="entry name" value="GLUTATHIONE S-TRANSFERASE"/>
    <property type="match status" value="1"/>
</dbReference>
<dbReference type="SFLD" id="SFLDG01205">
    <property type="entry name" value="AMPS.1"/>
    <property type="match status" value="1"/>
</dbReference>
<dbReference type="CDD" id="cd03192">
    <property type="entry name" value="GST_C_Sigma_like"/>
    <property type="match status" value="1"/>
</dbReference>
<dbReference type="CDD" id="cd03039">
    <property type="entry name" value="GST_N_Sigma_like"/>
    <property type="match status" value="1"/>
</dbReference>
<evidence type="ECO:0000256" key="3">
    <source>
        <dbReference type="ARBA" id="ARBA00047960"/>
    </source>
</evidence>
<comment type="catalytic activity">
    <reaction evidence="3">
        <text>RX + glutathione = an S-substituted glutathione + a halide anion + H(+)</text>
        <dbReference type="Rhea" id="RHEA:16437"/>
        <dbReference type="ChEBI" id="CHEBI:15378"/>
        <dbReference type="ChEBI" id="CHEBI:16042"/>
        <dbReference type="ChEBI" id="CHEBI:17792"/>
        <dbReference type="ChEBI" id="CHEBI:57925"/>
        <dbReference type="ChEBI" id="CHEBI:90779"/>
        <dbReference type="EC" id="2.5.1.18"/>
    </reaction>
</comment>
<dbReference type="SUPFAM" id="SSF52833">
    <property type="entry name" value="Thioredoxin-like"/>
    <property type="match status" value="1"/>
</dbReference>
<dbReference type="PROSITE" id="PS50404">
    <property type="entry name" value="GST_NTER"/>
    <property type="match status" value="1"/>
</dbReference>
<dbReference type="Gene3D" id="3.40.30.10">
    <property type="entry name" value="Glutaredoxin"/>
    <property type="match status" value="1"/>
</dbReference>
<dbReference type="Pfam" id="PF02798">
    <property type="entry name" value="GST_N"/>
    <property type="match status" value="1"/>
</dbReference>
<dbReference type="PROSITE" id="PS50405">
    <property type="entry name" value="GST_CTER"/>
    <property type="match status" value="1"/>
</dbReference>
<gene>
    <name evidence="6" type="ORF">Ocin01_17857</name>
</gene>
<dbReference type="OrthoDB" id="414243at2759"/>
<sequence>MTSPKYKLIYFDYHWLAEPIRLLLSYVKEDFEDIRLDWEEWEKPDGKMDKSPYPYEKLPILEDAENGLKLGQSFSILRYLGRKHNLVGKSEMEAAKCDEYADVLKDILKDMEAMWEKDEKTTLDMKTKWLEKTIPRYYSVIESDLKKNGGKYLVGDAITWVDFLCAQMNQLFTVYPKTDVLANYPTIRQHQQLIFDLPDVKAWITKRPVNPYEW</sequence>
<protein>
    <recommendedName>
        <fullName evidence="1">glutathione transferase</fullName>
        <ecNumber evidence="1">2.5.1.18</ecNumber>
    </recommendedName>
</protein>
<dbReference type="InterPro" id="IPR050213">
    <property type="entry name" value="GST_superfamily"/>
</dbReference>
<dbReference type="EC" id="2.5.1.18" evidence="1"/>
<evidence type="ECO:0000256" key="1">
    <source>
        <dbReference type="ARBA" id="ARBA00012452"/>
    </source>
</evidence>
<dbReference type="AlphaFoldDB" id="A0A1D2M787"/>
<dbReference type="InterPro" id="IPR036282">
    <property type="entry name" value="Glutathione-S-Trfase_C_sf"/>
</dbReference>
<dbReference type="OMA" id="FPEVEEH"/>
<dbReference type="InterPro" id="IPR036249">
    <property type="entry name" value="Thioredoxin-like_sf"/>
</dbReference>
<evidence type="ECO:0000256" key="2">
    <source>
        <dbReference type="ARBA" id="ARBA00038317"/>
    </source>
</evidence>